<dbReference type="Proteomes" id="UP001597361">
    <property type="component" value="Unassembled WGS sequence"/>
</dbReference>
<dbReference type="Pfam" id="PF00583">
    <property type="entry name" value="Acetyltransf_1"/>
    <property type="match status" value="1"/>
</dbReference>
<keyword evidence="2" id="KW-0012">Acyltransferase</keyword>
<keyword evidence="3" id="KW-1185">Reference proteome</keyword>
<dbReference type="PANTHER" id="PTHR42919:SF35">
    <property type="entry name" value="N-ACETYLTRANSFERASE DOMAIN-CONTAINING PROTEIN"/>
    <property type="match status" value="1"/>
</dbReference>
<dbReference type="EMBL" id="JBHUHR010000022">
    <property type="protein sequence ID" value="MFD2034665.1"/>
    <property type="molecule type" value="Genomic_DNA"/>
</dbReference>
<comment type="caution">
    <text evidence="2">The sequence shown here is derived from an EMBL/GenBank/DDBJ whole genome shotgun (WGS) entry which is preliminary data.</text>
</comment>
<gene>
    <name evidence="2" type="ORF">ACFSKL_07695</name>
</gene>
<proteinExistence type="predicted"/>
<evidence type="ECO:0000313" key="2">
    <source>
        <dbReference type="EMBL" id="MFD2034665.1"/>
    </source>
</evidence>
<evidence type="ECO:0000313" key="3">
    <source>
        <dbReference type="Proteomes" id="UP001597361"/>
    </source>
</evidence>
<dbReference type="SUPFAM" id="SSF55729">
    <property type="entry name" value="Acyl-CoA N-acyltransferases (Nat)"/>
    <property type="match status" value="1"/>
</dbReference>
<organism evidence="2 3">
    <name type="scientific">Belliella marina</name>
    <dbReference type="NCBI Taxonomy" id="1644146"/>
    <lineage>
        <taxon>Bacteria</taxon>
        <taxon>Pseudomonadati</taxon>
        <taxon>Bacteroidota</taxon>
        <taxon>Cytophagia</taxon>
        <taxon>Cytophagales</taxon>
        <taxon>Cyclobacteriaceae</taxon>
        <taxon>Belliella</taxon>
    </lineage>
</organism>
<dbReference type="InterPro" id="IPR016181">
    <property type="entry name" value="Acyl_CoA_acyltransferase"/>
</dbReference>
<keyword evidence="2" id="KW-0808">Transferase</keyword>
<dbReference type="RefSeq" id="WP_376885032.1">
    <property type="nucleotide sequence ID" value="NZ_JBHUHR010000022.1"/>
</dbReference>
<protein>
    <submittedName>
        <fullName evidence="2">GNAT family N-acetyltransferase</fullName>
        <ecNumber evidence="2">2.3.-.-</ecNumber>
    </submittedName>
</protein>
<accession>A0ABW4VPG3</accession>
<dbReference type="PANTHER" id="PTHR42919">
    <property type="entry name" value="N-ALPHA-ACETYLTRANSFERASE"/>
    <property type="match status" value="1"/>
</dbReference>
<dbReference type="Gene3D" id="3.40.630.30">
    <property type="match status" value="1"/>
</dbReference>
<dbReference type="InterPro" id="IPR051556">
    <property type="entry name" value="N-term/lysine_N-AcTrnsfr"/>
</dbReference>
<dbReference type="GO" id="GO:0016746">
    <property type="term" value="F:acyltransferase activity"/>
    <property type="evidence" value="ECO:0007669"/>
    <property type="project" value="UniProtKB-KW"/>
</dbReference>
<dbReference type="PROSITE" id="PS51186">
    <property type="entry name" value="GNAT"/>
    <property type="match status" value="1"/>
</dbReference>
<dbReference type="CDD" id="cd04301">
    <property type="entry name" value="NAT_SF"/>
    <property type="match status" value="1"/>
</dbReference>
<dbReference type="EC" id="2.3.-.-" evidence="2"/>
<sequence>MDKFSLSIIQPNNIEELNELITVFEIVFEMGNFERPSQEHLKNLLNKENFYAITAKTENKIVAGLTFYVIEQYYSEKPLAYIYDLAVLSQYQRKGIGKMLIDFTNNYCKKNGFEEVFVQADKIDDYAIDFYRTTKPTDEEQVVHFYYKFSGN</sequence>
<reference evidence="3" key="1">
    <citation type="journal article" date="2019" name="Int. J. Syst. Evol. Microbiol.">
        <title>The Global Catalogue of Microorganisms (GCM) 10K type strain sequencing project: providing services to taxonomists for standard genome sequencing and annotation.</title>
        <authorList>
            <consortium name="The Broad Institute Genomics Platform"/>
            <consortium name="The Broad Institute Genome Sequencing Center for Infectious Disease"/>
            <person name="Wu L."/>
            <person name="Ma J."/>
        </authorList>
    </citation>
    <scope>NUCLEOTIDE SEQUENCE [LARGE SCALE GENOMIC DNA]</scope>
    <source>
        <strain evidence="3">CGMCC 1.15180</strain>
    </source>
</reference>
<feature type="domain" description="N-acetyltransferase" evidence="1">
    <location>
        <begin position="7"/>
        <end position="152"/>
    </location>
</feature>
<dbReference type="InterPro" id="IPR000182">
    <property type="entry name" value="GNAT_dom"/>
</dbReference>
<name>A0ABW4VPG3_9BACT</name>
<evidence type="ECO:0000259" key="1">
    <source>
        <dbReference type="PROSITE" id="PS51186"/>
    </source>
</evidence>